<dbReference type="PRINTS" id="PR00111">
    <property type="entry name" value="ABHYDROLASE"/>
</dbReference>
<accession>A0A372LCR0</accession>
<evidence type="ECO:0000313" key="3">
    <source>
        <dbReference type="Proteomes" id="UP000262939"/>
    </source>
</evidence>
<dbReference type="PANTHER" id="PTHR46438:SF11">
    <property type="entry name" value="LIPASE-RELATED"/>
    <property type="match status" value="1"/>
</dbReference>
<gene>
    <name evidence="2" type="ORF">D0466_09735</name>
</gene>
<keyword evidence="3" id="KW-1185">Reference proteome</keyword>
<dbReference type="SUPFAM" id="SSF53474">
    <property type="entry name" value="alpha/beta-Hydrolases"/>
    <property type="match status" value="1"/>
</dbReference>
<comment type="caution">
    <text evidence="2">The sequence shown here is derived from an EMBL/GenBank/DDBJ whole genome shotgun (WGS) entry which is preliminary data.</text>
</comment>
<dbReference type="GO" id="GO:0016787">
    <property type="term" value="F:hydrolase activity"/>
    <property type="evidence" value="ECO:0007669"/>
    <property type="project" value="UniProtKB-KW"/>
</dbReference>
<dbReference type="Pfam" id="PF00561">
    <property type="entry name" value="Abhydrolase_1"/>
    <property type="match status" value="1"/>
</dbReference>
<keyword evidence="2" id="KW-0378">Hydrolase</keyword>
<feature type="domain" description="AB hydrolase-1" evidence="1">
    <location>
        <begin position="29"/>
        <end position="262"/>
    </location>
</feature>
<evidence type="ECO:0000259" key="1">
    <source>
        <dbReference type="Pfam" id="PF00561"/>
    </source>
</evidence>
<dbReference type="PANTHER" id="PTHR46438">
    <property type="entry name" value="ALPHA/BETA-HYDROLASES SUPERFAMILY PROTEIN"/>
    <property type="match status" value="1"/>
</dbReference>
<dbReference type="OrthoDB" id="9797695at2"/>
<dbReference type="Proteomes" id="UP000262939">
    <property type="component" value="Unassembled WGS sequence"/>
</dbReference>
<dbReference type="EMBL" id="QVTD01000005">
    <property type="protein sequence ID" value="RFU63744.1"/>
    <property type="molecule type" value="Genomic_DNA"/>
</dbReference>
<sequence>MKKALRKKVVHIRGNDIYYERHFHSRTAPTLVLLHGFLSSTFSYRTLVPLLSKDFNVISVDFPPFGQSGKSRRFQYSYENISLTLLAFLDALGIRKCVLVGHSMGGQICLYMLKNRPELADKAILLCSSGYLPKSGRLLRYASLIPYFPKFVKRRLEKSGVEANLQNVVYNRQLIDDEMRDGYLRPFLNDDIFKALARMVRDREGDLSAKDLHALETKCLLLWGKHDRVVPLAVGRRLHGDLKNSELVVLDDAGHLIPEEKPELVYSYIKKFVQNEQPLLQVSKPVKIGAGSNMQQLQS</sequence>
<protein>
    <submittedName>
        <fullName evidence="2">Alpha/beta hydrolase</fullName>
    </submittedName>
</protein>
<name>A0A372LCR0_9BACI</name>
<dbReference type="InterPro" id="IPR000073">
    <property type="entry name" value="AB_hydrolase_1"/>
</dbReference>
<organism evidence="2 3">
    <name type="scientific">Peribacillus glennii</name>
    <dbReference type="NCBI Taxonomy" id="2303991"/>
    <lineage>
        <taxon>Bacteria</taxon>
        <taxon>Bacillati</taxon>
        <taxon>Bacillota</taxon>
        <taxon>Bacilli</taxon>
        <taxon>Bacillales</taxon>
        <taxon>Bacillaceae</taxon>
        <taxon>Peribacillus</taxon>
    </lineage>
</organism>
<dbReference type="AlphaFoldDB" id="A0A372LCR0"/>
<proteinExistence type="predicted"/>
<evidence type="ECO:0000313" key="2">
    <source>
        <dbReference type="EMBL" id="RFU63744.1"/>
    </source>
</evidence>
<dbReference type="Gene3D" id="3.40.50.1820">
    <property type="entry name" value="alpha/beta hydrolase"/>
    <property type="match status" value="1"/>
</dbReference>
<dbReference type="InterPro" id="IPR029058">
    <property type="entry name" value="AB_hydrolase_fold"/>
</dbReference>
<reference evidence="2 3" key="1">
    <citation type="submission" date="2018-08" db="EMBL/GenBank/DDBJ databases">
        <title>Bacillus chawlae sp. nov., Bacillus glennii sp. nov., and Bacillus saganii sp. nov. Isolated from the Vehicle Assembly Building at Kennedy Space Center where the Viking Spacecraft were Assembled.</title>
        <authorList>
            <person name="Seuylemezian A."/>
            <person name="Vaishampayan P."/>
        </authorList>
    </citation>
    <scope>NUCLEOTIDE SEQUENCE [LARGE SCALE GENOMIC DNA]</scope>
    <source>
        <strain evidence="2 3">V44-8</strain>
    </source>
</reference>